<dbReference type="EMBL" id="JAINDJ010000002">
    <property type="protein sequence ID" value="KAG9457232.1"/>
    <property type="molecule type" value="Genomic_DNA"/>
</dbReference>
<keyword evidence="10" id="KW-1185">Reference proteome</keyword>
<keyword evidence="6 7" id="KW-0472">Membrane</keyword>
<dbReference type="GO" id="GO:0015211">
    <property type="term" value="F:purine nucleoside transmembrane transporter activity"/>
    <property type="evidence" value="ECO:0007669"/>
    <property type="project" value="UniProtKB-UniRule"/>
</dbReference>
<evidence type="ECO:0000313" key="9">
    <source>
        <dbReference type="EMBL" id="KAG9457232.1"/>
    </source>
</evidence>
<keyword evidence="5 7" id="KW-1133">Transmembrane helix</keyword>
<evidence type="ECO:0000313" key="10">
    <source>
        <dbReference type="Proteomes" id="UP000825729"/>
    </source>
</evidence>
<dbReference type="InterPro" id="IPR037185">
    <property type="entry name" value="EmrE-like"/>
</dbReference>
<keyword evidence="4 7" id="KW-0812">Transmembrane</keyword>
<comment type="similarity">
    <text evidence="2 7">Belongs to the purine permeases (TC 2.A.7.14) family.</text>
</comment>
<evidence type="ECO:0000256" key="2">
    <source>
        <dbReference type="ARBA" id="ARBA00006213"/>
    </source>
</evidence>
<protein>
    <recommendedName>
        <fullName evidence="7">Probable purine permease</fullName>
    </recommendedName>
</protein>
<feature type="transmembrane region" description="Helical" evidence="7">
    <location>
        <begin position="280"/>
        <end position="301"/>
    </location>
</feature>
<evidence type="ECO:0000256" key="4">
    <source>
        <dbReference type="ARBA" id="ARBA00022692"/>
    </source>
</evidence>
<dbReference type="Proteomes" id="UP000825729">
    <property type="component" value="Unassembled WGS sequence"/>
</dbReference>
<comment type="subcellular location">
    <subcellularLocation>
        <location evidence="1 7">Membrane</location>
        <topology evidence="1 7">Multi-pass membrane protein</topology>
    </subcellularLocation>
</comment>
<feature type="transmembrane region" description="Helical" evidence="7">
    <location>
        <begin position="169"/>
        <end position="186"/>
    </location>
</feature>
<sequence>MATTAHESTERRLEEGSTLSPDQNKITDDDMVDQRTPKTRANWLLLFIYVAAAAVGTIGGPLLIRLYYLHGGNRKWVASWLQTAGFPILLIPLSILFCRSKIAGVPFWADRKLLISSAVIGLLLGLDNFMYSLGLSYLPVSTSSLLFSTQLAFTAFFALVIVKQKFTPFSINAVVLMTLGAILLGIRKSGDRPSNVTGGEYILGFVVTLGAASLLGFLLPCIETAYAKTSKTINYTVVLQFQFGTAVFATLFCLTGMVINGDFSAMAKEAREFGLGETKYYVVLCCCALLFQCLFVGMLGVVFCTTSLFSGVLTATLLPMTEVAGVIFYHENFTGEKGMALALCIWGFTSFFYGAYLKEKKQKIKKLSESSHQSD</sequence>
<feature type="transmembrane region" description="Helical" evidence="7">
    <location>
        <begin position="144"/>
        <end position="162"/>
    </location>
</feature>
<feature type="region of interest" description="Disordered" evidence="8">
    <location>
        <begin position="1"/>
        <end position="32"/>
    </location>
</feature>
<accession>A0AAV7FBS9</accession>
<keyword evidence="3 7" id="KW-0813">Transport</keyword>
<evidence type="ECO:0000256" key="6">
    <source>
        <dbReference type="ARBA" id="ARBA00023136"/>
    </source>
</evidence>
<feature type="transmembrane region" description="Helical" evidence="7">
    <location>
        <begin position="308"/>
        <end position="328"/>
    </location>
</feature>
<dbReference type="InterPro" id="IPR030182">
    <property type="entry name" value="PUP_plant"/>
</dbReference>
<name>A0AAV7FBS9_ARIFI</name>
<feature type="transmembrane region" description="Helical" evidence="7">
    <location>
        <begin position="119"/>
        <end position="138"/>
    </location>
</feature>
<feature type="transmembrane region" description="Helical" evidence="7">
    <location>
        <begin position="233"/>
        <end position="260"/>
    </location>
</feature>
<dbReference type="AlphaFoldDB" id="A0AAV7FBS9"/>
<organism evidence="9 10">
    <name type="scientific">Aristolochia fimbriata</name>
    <name type="common">White veined hardy Dutchman's pipe vine</name>
    <dbReference type="NCBI Taxonomy" id="158543"/>
    <lineage>
        <taxon>Eukaryota</taxon>
        <taxon>Viridiplantae</taxon>
        <taxon>Streptophyta</taxon>
        <taxon>Embryophyta</taxon>
        <taxon>Tracheophyta</taxon>
        <taxon>Spermatophyta</taxon>
        <taxon>Magnoliopsida</taxon>
        <taxon>Magnoliidae</taxon>
        <taxon>Piperales</taxon>
        <taxon>Aristolochiaceae</taxon>
        <taxon>Aristolochia</taxon>
    </lineage>
</organism>
<dbReference type="PANTHER" id="PTHR31376">
    <property type="entry name" value="OS09G0467300 PROTEIN-RELATED"/>
    <property type="match status" value="1"/>
</dbReference>
<reference evidence="9 10" key="1">
    <citation type="submission" date="2021-07" db="EMBL/GenBank/DDBJ databases">
        <title>The Aristolochia fimbriata genome: insights into angiosperm evolution, floral development and chemical biosynthesis.</title>
        <authorList>
            <person name="Jiao Y."/>
        </authorList>
    </citation>
    <scope>NUCLEOTIDE SEQUENCE [LARGE SCALE GENOMIC DNA]</scope>
    <source>
        <strain evidence="9">IBCAS-2021</strain>
        <tissue evidence="9">Leaf</tissue>
    </source>
</reference>
<gene>
    <name evidence="9" type="ORF">H6P81_001740</name>
</gene>
<dbReference type="Pfam" id="PF16913">
    <property type="entry name" value="PUNUT"/>
    <property type="match status" value="1"/>
</dbReference>
<dbReference type="GO" id="GO:0005345">
    <property type="term" value="F:purine nucleobase transmembrane transporter activity"/>
    <property type="evidence" value="ECO:0007669"/>
    <property type="project" value="UniProtKB-UniRule"/>
</dbReference>
<comment type="caution">
    <text evidence="9">The sequence shown here is derived from an EMBL/GenBank/DDBJ whole genome shotgun (WGS) entry which is preliminary data.</text>
</comment>
<feature type="transmembrane region" description="Helical" evidence="7">
    <location>
        <begin position="80"/>
        <end position="98"/>
    </location>
</feature>
<evidence type="ECO:0000256" key="8">
    <source>
        <dbReference type="SAM" id="MobiDB-lite"/>
    </source>
</evidence>
<proteinExistence type="inferred from homology"/>
<dbReference type="GO" id="GO:0016020">
    <property type="term" value="C:membrane"/>
    <property type="evidence" value="ECO:0007669"/>
    <property type="project" value="UniProtKB-SubCell"/>
</dbReference>
<evidence type="ECO:0000256" key="1">
    <source>
        <dbReference type="ARBA" id="ARBA00004141"/>
    </source>
</evidence>
<dbReference type="PANTHER" id="PTHR31376:SF105">
    <property type="entry name" value="PURINE PERMEASE-RELATED"/>
    <property type="match status" value="1"/>
</dbReference>
<feature type="transmembrane region" description="Helical" evidence="7">
    <location>
        <begin position="201"/>
        <end position="221"/>
    </location>
</feature>
<dbReference type="SUPFAM" id="SSF103481">
    <property type="entry name" value="Multidrug resistance efflux transporter EmrE"/>
    <property type="match status" value="1"/>
</dbReference>
<feature type="transmembrane region" description="Helical" evidence="7">
    <location>
        <begin position="43"/>
        <end position="68"/>
    </location>
</feature>
<feature type="transmembrane region" description="Helical" evidence="7">
    <location>
        <begin position="340"/>
        <end position="357"/>
    </location>
</feature>
<evidence type="ECO:0000256" key="7">
    <source>
        <dbReference type="RuleBase" id="RU368015"/>
    </source>
</evidence>
<evidence type="ECO:0000256" key="5">
    <source>
        <dbReference type="ARBA" id="ARBA00022989"/>
    </source>
</evidence>
<evidence type="ECO:0000256" key="3">
    <source>
        <dbReference type="ARBA" id="ARBA00022448"/>
    </source>
</evidence>